<feature type="transmembrane region" description="Helical" evidence="1">
    <location>
        <begin position="46"/>
        <end position="69"/>
    </location>
</feature>
<sequence>MVVIEHNMDATRIFNVDETAFESGKKSTEVIALRGSRNVWHTDPTISFHLSFVACASVAGFVVPPLFILRGERVDNYILEACE</sequence>
<reference evidence="2 3" key="1">
    <citation type="submission" date="2024-09" db="EMBL/GenBank/DDBJ databases">
        <title>Genome sequencing and assembly of Phytophthora oleae, isolate VK10A, causative agent of rot of olive drupes.</title>
        <authorList>
            <person name="Conti Taguali S."/>
            <person name="Riolo M."/>
            <person name="La Spada F."/>
            <person name="Cacciola S.O."/>
            <person name="Dionisio G."/>
        </authorList>
    </citation>
    <scope>NUCLEOTIDE SEQUENCE [LARGE SCALE GENOMIC DNA]</scope>
    <source>
        <strain evidence="2 3">VK10A</strain>
    </source>
</reference>
<dbReference type="Proteomes" id="UP001632037">
    <property type="component" value="Unassembled WGS sequence"/>
</dbReference>
<dbReference type="EMBL" id="JBIMZQ010000017">
    <property type="protein sequence ID" value="KAL3666247.1"/>
    <property type="molecule type" value="Genomic_DNA"/>
</dbReference>
<organism evidence="2 3">
    <name type="scientific">Phytophthora oleae</name>
    <dbReference type="NCBI Taxonomy" id="2107226"/>
    <lineage>
        <taxon>Eukaryota</taxon>
        <taxon>Sar</taxon>
        <taxon>Stramenopiles</taxon>
        <taxon>Oomycota</taxon>
        <taxon>Peronosporomycetes</taxon>
        <taxon>Peronosporales</taxon>
        <taxon>Peronosporaceae</taxon>
        <taxon>Phytophthora</taxon>
    </lineage>
</organism>
<evidence type="ECO:0000256" key="1">
    <source>
        <dbReference type="SAM" id="Phobius"/>
    </source>
</evidence>
<keyword evidence="1" id="KW-0472">Membrane</keyword>
<proteinExistence type="predicted"/>
<evidence type="ECO:0000313" key="2">
    <source>
        <dbReference type="EMBL" id="KAL3666247.1"/>
    </source>
</evidence>
<gene>
    <name evidence="2" type="ORF">V7S43_008498</name>
</gene>
<protein>
    <submittedName>
        <fullName evidence="2">Uncharacterized protein</fullName>
    </submittedName>
</protein>
<accession>A0ABD3FK38</accession>
<keyword evidence="3" id="KW-1185">Reference proteome</keyword>
<name>A0ABD3FK38_9STRA</name>
<keyword evidence="1" id="KW-1133">Transmembrane helix</keyword>
<evidence type="ECO:0000313" key="3">
    <source>
        <dbReference type="Proteomes" id="UP001632037"/>
    </source>
</evidence>
<keyword evidence="1" id="KW-0812">Transmembrane</keyword>
<comment type="caution">
    <text evidence="2">The sequence shown here is derived from an EMBL/GenBank/DDBJ whole genome shotgun (WGS) entry which is preliminary data.</text>
</comment>
<dbReference type="AlphaFoldDB" id="A0ABD3FK38"/>